<feature type="compositionally biased region" description="Polar residues" evidence="6">
    <location>
        <begin position="186"/>
        <end position="212"/>
    </location>
</feature>
<keyword evidence="2 7" id="KW-0812">Transmembrane</keyword>
<feature type="non-terminal residue" evidence="9">
    <location>
        <position position="1"/>
    </location>
</feature>
<dbReference type="InterPro" id="IPR052337">
    <property type="entry name" value="SAT4-like"/>
</dbReference>
<feature type="compositionally biased region" description="Polar residues" evidence="6">
    <location>
        <begin position="148"/>
        <end position="163"/>
    </location>
</feature>
<evidence type="ECO:0000256" key="1">
    <source>
        <dbReference type="ARBA" id="ARBA00004141"/>
    </source>
</evidence>
<reference evidence="9 10" key="1">
    <citation type="submission" date="2016-03" db="EMBL/GenBank/DDBJ databases">
        <authorList>
            <person name="Ploux O."/>
        </authorList>
    </citation>
    <scope>NUCLEOTIDE SEQUENCE [LARGE SCALE GENOMIC DNA]</scope>
    <source>
        <strain evidence="9 10">UAMH 11012</strain>
    </source>
</reference>
<dbReference type="PANTHER" id="PTHR33048">
    <property type="entry name" value="PTH11-LIKE INTEGRAL MEMBRANE PROTEIN (AFU_ORTHOLOGUE AFUA_5G11245)"/>
    <property type="match status" value="1"/>
</dbReference>
<evidence type="ECO:0000256" key="3">
    <source>
        <dbReference type="ARBA" id="ARBA00022989"/>
    </source>
</evidence>
<gene>
    <name evidence="9" type="ORF">PAC_16078</name>
</gene>
<evidence type="ECO:0000256" key="7">
    <source>
        <dbReference type="SAM" id="Phobius"/>
    </source>
</evidence>
<dbReference type="Proteomes" id="UP000184330">
    <property type="component" value="Unassembled WGS sequence"/>
</dbReference>
<evidence type="ECO:0000313" key="9">
    <source>
        <dbReference type="EMBL" id="CZR66177.1"/>
    </source>
</evidence>
<evidence type="ECO:0000256" key="4">
    <source>
        <dbReference type="ARBA" id="ARBA00023136"/>
    </source>
</evidence>
<feature type="transmembrane region" description="Helical" evidence="7">
    <location>
        <begin position="72"/>
        <end position="95"/>
    </location>
</feature>
<comment type="subcellular location">
    <subcellularLocation>
        <location evidence="1">Membrane</location>
        <topology evidence="1">Multi-pass membrane protein</topology>
    </subcellularLocation>
</comment>
<dbReference type="Pfam" id="PF20684">
    <property type="entry name" value="Fung_rhodopsin"/>
    <property type="match status" value="1"/>
</dbReference>
<feature type="domain" description="Rhodopsin" evidence="8">
    <location>
        <begin position="4"/>
        <end position="138"/>
    </location>
</feature>
<keyword evidence="4 7" id="KW-0472">Membrane</keyword>
<dbReference type="InterPro" id="IPR049326">
    <property type="entry name" value="Rhodopsin_dom_fungi"/>
</dbReference>
<protein>
    <submittedName>
        <fullName evidence="9">Related to integral membrane protein PTH11</fullName>
    </submittedName>
</protein>
<feature type="transmembrane region" description="Helical" evidence="7">
    <location>
        <begin position="115"/>
        <end position="137"/>
    </location>
</feature>
<dbReference type="EMBL" id="FJOG01000035">
    <property type="protein sequence ID" value="CZR66177.1"/>
    <property type="molecule type" value="Genomic_DNA"/>
</dbReference>
<keyword evidence="3 7" id="KW-1133">Transmembrane helix</keyword>
<comment type="similarity">
    <text evidence="5">Belongs to the SAT4 family.</text>
</comment>
<sequence>ACILATSVWWFTQCNPVARGWGRTIEGTCAPISVLAILGYLTSAYSAFLDIFFALYPIPFIMQLNMPLKSRIAVSTALSLSVLACIVSIYKLAIFGQVFEILATDPTYLVPYLNILGVSEGVILLICSSLPTLGALFRLARGKLTSTGGSRNVPNQSAASNQGRSGGMGNSSRANYQGHKLEDPENGSTRTAGVQSSVDDVPLVSTSKTIVTISRPEPEQEDEIHVHN</sequence>
<proteinExistence type="inferred from homology"/>
<keyword evidence="10" id="KW-1185">Reference proteome</keyword>
<evidence type="ECO:0000259" key="8">
    <source>
        <dbReference type="Pfam" id="PF20684"/>
    </source>
</evidence>
<dbReference type="AlphaFoldDB" id="A0A1L7XMK3"/>
<dbReference type="PANTHER" id="PTHR33048:SF155">
    <property type="entry name" value="INTEGRAL MEMBRANE PROTEIN"/>
    <property type="match status" value="1"/>
</dbReference>
<dbReference type="GO" id="GO:0016020">
    <property type="term" value="C:membrane"/>
    <property type="evidence" value="ECO:0007669"/>
    <property type="project" value="UniProtKB-SubCell"/>
</dbReference>
<evidence type="ECO:0000256" key="5">
    <source>
        <dbReference type="ARBA" id="ARBA00038359"/>
    </source>
</evidence>
<evidence type="ECO:0000313" key="10">
    <source>
        <dbReference type="Proteomes" id="UP000184330"/>
    </source>
</evidence>
<evidence type="ECO:0000256" key="6">
    <source>
        <dbReference type="SAM" id="MobiDB-lite"/>
    </source>
</evidence>
<name>A0A1L7XMK3_9HELO</name>
<feature type="region of interest" description="Disordered" evidence="6">
    <location>
        <begin position="148"/>
        <end position="228"/>
    </location>
</feature>
<accession>A0A1L7XMK3</accession>
<evidence type="ECO:0000256" key="2">
    <source>
        <dbReference type="ARBA" id="ARBA00022692"/>
    </source>
</evidence>
<feature type="transmembrane region" description="Helical" evidence="7">
    <location>
        <begin position="37"/>
        <end position="60"/>
    </location>
</feature>
<organism evidence="9 10">
    <name type="scientific">Phialocephala subalpina</name>
    <dbReference type="NCBI Taxonomy" id="576137"/>
    <lineage>
        <taxon>Eukaryota</taxon>
        <taxon>Fungi</taxon>
        <taxon>Dikarya</taxon>
        <taxon>Ascomycota</taxon>
        <taxon>Pezizomycotina</taxon>
        <taxon>Leotiomycetes</taxon>
        <taxon>Helotiales</taxon>
        <taxon>Mollisiaceae</taxon>
        <taxon>Phialocephala</taxon>
        <taxon>Phialocephala fortinii species complex</taxon>
    </lineage>
</organism>
<dbReference type="OrthoDB" id="5429740at2759"/>